<evidence type="ECO:0000259" key="2">
    <source>
        <dbReference type="Pfam" id="PF00535"/>
    </source>
</evidence>
<dbReference type="Gene3D" id="3.40.50.2000">
    <property type="entry name" value="Glycogen Phosphorylase B"/>
    <property type="match status" value="1"/>
</dbReference>
<sequence length="694" mass="78223">MPLPDPSLLFRPLRKLYRRLPLPYALRVLLGRIYRRIGSPVNRAIQQRILANSLFRPPHCHLQESLDSLPDYLFWGVIDWDFRHQRPQHLAEQLSLGGRRVFYISSTLQDDPRAGFALRPLDQTGRLFEVRLFARTAPIIYHIAPDATLACQLRRSIGELLSWANTHQVVSLIQHPFWTPVAGVLPNSRVVYDCMDLHQGFGNNAVELQDLERNLIGAADLTLFASAWLEQHWHQQIPRTPAQQWAVLRNAADFDYFSKPAQHPCQAPDQGPVIGYYGALAHWFDVELLAAIAEAFPHCTILLIGADTARIGARLRHHTNVRLTGEVPYRQLSAYLHAFDVCILPFRIESLTMATNPVKVYEYLSAGKPVVTVDLPELHEFQQQVTIAKDQQAFIDAIARALQAPASSAESRQRQAFAAQQTWQHRVQALLALTEGTQQQPRVSVIVVTYNNLAFTRDCLASLTADPQGQPLEIIVVDNGSSDGSVEFLQQWATSYGQTLILNDSNRGFAAANNQGLALARGEFLALLNNDTQVTAGWARTLRRHLQRNPGLGLIGAVTNNIGNEAKIDIHYQNSQEMAVRARQYTWRHAGLIVPCATLGFFAVMMPRSTYERVGPLDEAFGLGFFEDDDYCRRVEQAGLSCAFAEDVFIHHHLSASFAQMPGKQRQLLFERNKALYEAKWGRPWTPHVAREKP</sequence>
<keyword evidence="3" id="KW-0808">Transferase</keyword>
<dbReference type="CDD" id="cd04186">
    <property type="entry name" value="GT_2_like_c"/>
    <property type="match status" value="1"/>
</dbReference>
<name>A0A1H4RBB0_9PSED</name>
<dbReference type="GO" id="GO:0016740">
    <property type="term" value="F:transferase activity"/>
    <property type="evidence" value="ECO:0007669"/>
    <property type="project" value="UniProtKB-KW"/>
</dbReference>
<dbReference type="SUPFAM" id="SSF53756">
    <property type="entry name" value="UDP-Glycosyltransferase/glycogen phosphorylase"/>
    <property type="match status" value="1"/>
</dbReference>
<organism evidence="3 4">
    <name type="scientific">Pseudomonas saponiphila</name>
    <dbReference type="NCBI Taxonomy" id="556534"/>
    <lineage>
        <taxon>Bacteria</taxon>
        <taxon>Pseudomonadati</taxon>
        <taxon>Pseudomonadota</taxon>
        <taxon>Gammaproteobacteria</taxon>
        <taxon>Pseudomonadales</taxon>
        <taxon>Pseudomonadaceae</taxon>
        <taxon>Pseudomonas</taxon>
    </lineage>
</organism>
<dbReference type="InterPro" id="IPR029044">
    <property type="entry name" value="Nucleotide-diphossugar_trans"/>
</dbReference>
<dbReference type="PANTHER" id="PTHR43179">
    <property type="entry name" value="RHAMNOSYLTRANSFERASE WBBL"/>
    <property type="match status" value="1"/>
</dbReference>
<evidence type="ECO:0000256" key="1">
    <source>
        <dbReference type="ARBA" id="ARBA00022519"/>
    </source>
</evidence>
<dbReference type="Pfam" id="PF00535">
    <property type="entry name" value="Glycos_transf_2"/>
    <property type="match status" value="1"/>
</dbReference>
<dbReference type="PANTHER" id="PTHR43179:SF7">
    <property type="entry name" value="RHAMNOSYLTRANSFERASE WBBL"/>
    <property type="match status" value="1"/>
</dbReference>
<dbReference type="Gene3D" id="3.90.550.10">
    <property type="entry name" value="Spore Coat Polysaccharide Biosynthesis Protein SpsA, Chain A"/>
    <property type="match status" value="1"/>
</dbReference>
<feature type="domain" description="Glycosyltransferase 2-like" evidence="2">
    <location>
        <begin position="444"/>
        <end position="592"/>
    </location>
</feature>
<reference evidence="4" key="1">
    <citation type="submission" date="2016-10" db="EMBL/GenBank/DDBJ databases">
        <authorList>
            <person name="Varghese N."/>
            <person name="Submissions S."/>
        </authorList>
    </citation>
    <scope>NUCLEOTIDE SEQUENCE [LARGE SCALE GENOMIC DNA]</scope>
    <source>
        <strain evidence="4">DSM 9751</strain>
    </source>
</reference>
<keyword evidence="4" id="KW-1185">Reference proteome</keyword>
<keyword evidence="1" id="KW-0472">Membrane</keyword>
<dbReference type="EMBL" id="FNTJ01000001">
    <property type="protein sequence ID" value="SEC28981.1"/>
    <property type="molecule type" value="Genomic_DNA"/>
</dbReference>
<gene>
    <name evidence="3" type="ORF">SAMN05216178_4118</name>
</gene>
<proteinExistence type="predicted"/>
<keyword evidence="1" id="KW-1003">Cell membrane</keyword>
<dbReference type="AlphaFoldDB" id="A0A1H4RBB0"/>
<dbReference type="SUPFAM" id="SSF53448">
    <property type="entry name" value="Nucleotide-diphospho-sugar transferases"/>
    <property type="match status" value="1"/>
</dbReference>
<evidence type="ECO:0000313" key="4">
    <source>
        <dbReference type="Proteomes" id="UP000198982"/>
    </source>
</evidence>
<accession>A0A1H4RBB0</accession>
<dbReference type="InterPro" id="IPR001173">
    <property type="entry name" value="Glyco_trans_2-like"/>
</dbReference>
<dbReference type="Pfam" id="PF13692">
    <property type="entry name" value="Glyco_trans_1_4"/>
    <property type="match status" value="1"/>
</dbReference>
<evidence type="ECO:0000313" key="3">
    <source>
        <dbReference type="EMBL" id="SEC28981.1"/>
    </source>
</evidence>
<keyword evidence="1" id="KW-0997">Cell inner membrane</keyword>
<dbReference type="Proteomes" id="UP000198982">
    <property type="component" value="Unassembled WGS sequence"/>
</dbReference>
<protein>
    <submittedName>
        <fullName evidence="3">Glycosyltransferase, GT2 family</fullName>
    </submittedName>
</protein>